<dbReference type="InterPro" id="IPR000305">
    <property type="entry name" value="GIY-YIG_endonuc"/>
</dbReference>
<evidence type="ECO:0000259" key="2">
    <source>
        <dbReference type="PROSITE" id="PS50165"/>
    </source>
</evidence>
<proteinExistence type="predicted"/>
<dbReference type="Proteomes" id="UP000230959">
    <property type="component" value="Unassembled WGS sequence"/>
</dbReference>
<dbReference type="PANTHER" id="PTHR30562:SF1">
    <property type="entry name" value="UVRABC SYSTEM PROTEIN C"/>
    <property type="match status" value="1"/>
</dbReference>
<dbReference type="GO" id="GO:0006289">
    <property type="term" value="P:nucleotide-excision repair"/>
    <property type="evidence" value="ECO:0007669"/>
    <property type="project" value="InterPro"/>
</dbReference>
<dbReference type="InterPro" id="IPR035901">
    <property type="entry name" value="GIY-YIG_endonuc_sf"/>
</dbReference>
<dbReference type="Pfam" id="PF01541">
    <property type="entry name" value="GIY-YIG"/>
    <property type="match status" value="1"/>
</dbReference>
<evidence type="ECO:0008006" key="5">
    <source>
        <dbReference type="Google" id="ProtNLM"/>
    </source>
</evidence>
<dbReference type="PROSITE" id="PS50165">
    <property type="entry name" value="UVRC"/>
    <property type="match status" value="1"/>
</dbReference>
<evidence type="ECO:0000313" key="3">
    <source>
        <dbReference type="EMBL" id="PJE73611.1"/>
    </source>
</evidence>
<feature type="domain" description="UvrC family homology region profile" evidence="2">
    <location>
        <begin position="195"/>
        <end position="326"/>
    </location>
</feature>
<organism evidence="3 4">
    <name type="scientific">Candidatus Terrybacteria bacterium CG10_big_fil_rev_8_21_14_0_10_41_10</name>
    <dbReference type="NCBI Taxonomy" id="1975026"/>
    <lineage>
        <taxon>Bacteria</taxon>
        <taxon>Candidatus Terryibacteriota</taxon>
    </lineage>
</organism>
<dbReference type="SMART" id="SM00465">
    <property type="entry name" value="GIYc"/>
    <property type="match status" value="1"/>
</dbReference>
<dbReference type="AlphaFoldDB" id="A0A2M8LAI7"/>
<dbReference type="Pfam" id="PF08459">
    <property type="entry name" value="UvrC_RNaseH_dom"/>
    <property type="match status" value="1"/>
</dbReference>
<dbReference type="InterPro" id="IPR047296">
    <property type="entry name" value="GIY-YIG_UvrC_Cho"/>
</dbReference>
<sequence>MSIILNQVIIKKLPNAPGVYMFLDKKGVILYVGRATSLKNRVASYFRNDIPFTKKEMVSLAAKIKHIETEMVIDSVVLEANLIKKHWPKYNVKDKDNRSFSYIVLDKGDYPAPIVARARELKKFPSSGFKIFGPYGSSKIAGDVLRIIRKIFPYSLDGGPKPDLKPCFHRQIGLCPGVCSGEISKKDYKKIVSNLVLFLSGKKKRLLNKLAKESPEKAKALRYLKDAALMIREEETPLGDSSRIEGYDISHFAGRETYGSMVVFENGEENKKEYRLFKIKEAGKSNDLESLKEVVERRFKHEEWRMPDIVMIDGGRPQVIYISRVLKNIGITAPVVGVSKYAGDELVFPSGAKKSFKDLAQASKNILLRTRDEAHRFARSAHRRARGRSLHQGLTLVQIKKRRF</sequence>
<evidence type="ECO:0000259" key="1">
    <source>
        <dbReference type="PROSITE" id="PS50164"/>
    </source>
</evidence>
<dbReference type="Gene3D" id="3.30.420.340">
    <property type="entry name" value="UvrC, RNAse H endonuclease domain"/>
    <property type="match status" value="1"/>
</dbReference>
<reference evidence="4" key="1">
    <citation type="submission" date="2017-09" db="EMBL/GenBank/DDBJ databases">
        <title>Depth-based differentiation of microbial function through sediment-hosted aquifers and enrichment of novel symbionts in the deep terrestrial subsurface.</title>
        <authorList>
            <person name="Probst A.J."/>
            <person name="Ladd B."/>
            <person name="Jarett J.K."/>
            <person name="Geller-Mcgrath D.E."/>
            <person name="Sieber C.M.K."/>
            <person name="Emerson J.B."/>
            <person name="Anantharaman K."/>
            <person name="Thomas B.C."/>
            <person name="Malmstrom R."/>
            <person name="Stieglmeier M."/>
            <person name="Klingl A."/>
            <person name="Woyke T."/>
            <person name="Ryan C.M."/>
            <person name="Banfield J.F."/>
        </authorList>
    </citation>
    <scope>NUCLEOTIDE SEQUENCE [LARGE SCALE GENOMIC DNA]</scope>
</reference>
<dbReference type="GO" id="GO:0009380">
    <property type="term" value="C:excinuclease repair complex"/>
    <property type="evidence" value="ECO:0007669"/>
    <property type="project" value="TreeGrafter"/>
</dbReference>
<dbReference type="InterPro" id="IPR050066">
    <property type="entry name" value="UvrABC_protein_C"/>
</dbReference>
<protein>
    <recommendedName>
        <fullName evidence="5">Excinuclease ABC subunit C</fullName>
    </recommendedName>
</protein>
<evidence type="ECO:0000313" key="4">
    <source>
        <dbReference type="Proteomes" id="UP000230959"/>
    </source>
</evidence>
<dbReference type="InterPro" id="IPR001162">
    <property type="entry name" value="UvrC_RNase_H_dom"/>
</dbReference>
<dbReference type="InterPro" id="IPR038476">
    <property type="entry name" value="UvrC_RNase_H_dom_sf"/>
</dbReference>
<dbReference type="GO" id="GO:0009381">
    <property type="term" value="F:excinuclease ABC activity"/>
    <property type="evidence" value="ECO:0007669"/>
    <property type="project" value="InterPro"/>
</dbReference>
<feature type="domain" description="GIY-YIG" evidence="1">
    <location>
        <begin position="15"/>
        <end position="92"/>
    </location>
</feature>
<comment type="caution">
    <text evidence="3">The sequence shown here is derived from an EMBL/GenBank/DDBJ whole genome shotgun (WGS) entry which is preliminary data.</text>
</comment>
<gene>
    <name evidence="3" type="ORF">COV02_01550</name>
</gene>
<name>A0A2M8LAI7_9BACT</name>
<dbReference type="PANTHER" id="PTHR30562">
    <property type="entry name" value="UVRC/OXIDOREDUCTASE"/>
    <property type="match status" value="1"/>
</dbReference>
<dbReference type="CDD" id="cd10434">
    <property type="entry name" value="GIY-YIG_UvrC_Cho"/>
    <property type="match status" value="1"/>
</dbReference>
<dbReference type="SUPFAM" id="SSF82771">
    <property type="entry name" value="GIY-YIG endonuclease"/>
    <property type="match status" value="1"/>
</dbReference>
<dbReference type="EMBL" id="PFER01000025">
    <property type="protein sequence ID" value="PJE73611.1"/>
    <property type="molecule type" value="Genomic_DNA"/>
</dbReference>
<accession>A0A2M8LAI7</accession>
<dbReference type="Gene3D" id="3.40.1440.10">
    <property type="entry name" value="GIY-YIG endonuclease"/>
    <property type="match status" value="1"/>
</dbReference>
<dbReference type="PROSITE" id="PS50164">
    <property type="entry name" value="GIY_YIG"/>
    <property type="match status" value="1"/>
</dbReference>